<dbReference type="InterPro" id="IPR009057">
    <property type="entry name" value="Homeodomain-like_sf"/>
</dbReference>
<evidence type="ECO:0000313" key="5">
    <source>
        <dbReference type="EMBL" id="VGO12384.1"/>
    </source>
</evidence>
<dbReference type="PROSITE" id="PS00041">
    <property type="entry name" value="HTH_ARAC_FAMILY_1"/>
    <property type="match status" value="1"/>
</dbReference>
<evidence type="ECO:0000256" key="1">
    <source>
        <dbReference type="ARBA" id="ARBA00023015"/>
    </source>
</evidence>
<keyword evidence="1" id="KW-0805">Transcription regulation</keyword>
<dbReference type="InterPro" id="IPR013656">
    <property type="entry name" value="PAS_4"/>
</dbReference>
<sequence>MSRDTQSKETLIQECDAFRESLHGAQLKQLLNFLPGIYFVVKNFDGRVMMANDEAARLCGFENETEMLGKTDYDIFASDRADTYVKDDQHVLQTGESIIDRVEMAPDPNNSINWFVTTKIPLYSHENEIVGLACIARNMTDAYEMLRPYTEMNEVLEYVRENYATPIKLEDLAREASLSPSQFERSFKKLFEITPARHILNVRIRAACNLLSSSNDTIASIAMETGFYDHSHFARGFKKVMGISAGEYRSKGRKSPW</sequence>
<dbReference type="PANTHER" id="PTHR46796">
    <property type="entry name" value="HTH-TYPE TRANSCRIPTIONAL ACTIVATOR RHAS-RELATED"/>
    <property type="match status" value="1"/>
</dbReference>
<dbReference type="GO" id="GO:0043565">
    <property type="term" value="F:sequence-specific DNA binding"/>
    <property type="evidence" value="ECO:0007669"/>
    <property type="project" value="InterPro"/>
</dbReference>
<dbReference type="InterPro" id="IPR000014">
    <property type="entry name" value="PAS"/>
</dbReference>
<organism evidence="5 6">
    <name type="scientific">Pontiella desulfatans</name>
    <dbReference type="NCBI Taxonomy" id="2750659"/>
    <lineage>
        <taxon>Bacteria</taxon>
        <taxon>Pseudomonadati</taxon>
        <taxon>Kiritimatiellota</taxon>
        <taxon>Kiritimatiellia</taxon>
        <taxon>Kiritimatiellales</taxon>
        <taxon>Pontiellaceae</taxon>
        <taxon>Pontiella</taxon>
    </lineage>
</organism>
<dbReference type="InterPro" id="IPR018060">
    <property type="entry name" value="HTH_AraC"/>
</dbReference>
<dbReference type="GO" id="GO:0003700">
    <property type="term" value="F:DNA-binding transcription factor activity"/>
    <property type="evidence" value="ECO:0007669"/>
    <property type="project" value="InterPro"/>
</dbReference>
<evidence type="ECO:0000256" key="3">
    <source>
        <dbReference type="ARBA" id="ARBA00023163"/>
    </source>
</evidence>
<dbReference type="AlphaFoldDB" id="A0A6C2TY58"/>
<dbReference type="Pfam" id="PF08448">
    <property type="entry name" value="PAS_4"/>
    <property type="match status" value="1"/>
</dbReference>
<dbReference type="InterPro" id="IPR020449">
    <property type="entry name" value="Tscrpt_reg_AraC-type_HTH"/>
</dbReference>
<evidence type="ECO:0000313" key="6">
    <source>
        <dbReference type="Proteomes" id="UP000366872"/>
    </source>
</evidence>
<keyword evidence="3" id="KW-0804">Transcription</keyword>
<accession>A0A6C2TY58</accession>
<feature type="domain" description="HTH araC/xylS-type" evidence="4">
    <location>
        <begin position="153"/>
        <end position="251"/>
    </location>
</feature>
<reference evidence="5 6" key="1">
    <citation type="submission" date="2019-04" db="EMBL/GenBank/DDBJ databases">
        <authorList>
            <person name="Van Vliet M D."/>
        </authorList>
    </citation>
    <scope>NUCLEOTIDE SEQUENCE [LARGE SCALE GENOMIC DNA]</scope>
    <source>
        <strain evidence="5 6">F1</strain>
    </source>
</reference>
<keyword evidence="2" id="KW-0238">DNA-binding</keyword>
<dbReference type="InterPro" id="IPR035965">
    <property type="entry name" value="PAS-like_dom_sf"/>
</dbReference>
<dbReference type="InterPro" id="IPR050204">
    <property type="entry name" value="AraC_XylS_family_regulators"/>
</dbReference>
<gene>
    <name evidence="5" type="primary">btr_2</name>
    <name evidence="5" type="ORF">PDESU_00936</name>
</gene>
<evidence type="ECO:0000259" key="4">
    <source>
        <dbReference type="PROSITE" id="PS01124"/>
    </source>
</evidence>
<dbReference type="SUPFAM" id="SSF55785">
    <property type="entry name" value="PYP-like sensor domain (PAS domain)"/>
    <property type="match status" value="1"/>
</dbReference>
<dbReference type="RefSeq" id="WP_136078053.1">
    <property type="nucleotide sequence ID" value="NZ_CAAHFG010000001.1"/>
</dbReference>
<dbReference type="PROSITE" id="PS01124">
    <property type="entry name" value="HTH_ARAC_FAMILY_2"/>
    <property type="match status" value="1"/>
</dbReference>
<dbReference type="EMBL" id="CAAHFG010000001">
    <property type="protein sequence ID" value="VGO12384.1"/>
    <property type="molecule type" value="Genomic_DNA"/>
</dbReference>
<dbReference type="Proteomes" id="UP000366872">
    <property type="component" value="Unassembled WGS sequence"/>
</dbReference>
<dbReference type="SMART" id="SM00091">
    <property type="entry name" value="PAS"/>
    <property type="match status" value="1"/>
</dbReference>
<dbReference type="PANTHER" id="PTHR46796:SF13">
    <property type="entry name" value="HTH-TYPE TRANSCRIPTIONAL ACTIVATOR RHAS"/>
    <property type="match status" value="1"/>
</dbReference>
<dbReference type="Pfam" id="PF12833">
    <property type="entry name" value="HTH_18"/>
    <property type="match status" value="1"/>
</dbReference>
<proteinExistence type="predicted"/>
<dbReference type="SUPFAM" id="SSF46689">
    <property type="entry name" value="Homeodomain-like"/>
    <property type="match status" value="2"/>
</dbReference>
<dbReference type="PRINTS" id="PR00032">
    <property type="entry name" value="HTHARAC"/>
</dbReference>
<keyword evidence="6" id="KW-1185">Reference proteome</keyword>
<evidence type="ECO:0000256" key="2">
    <source>
        <dbReference type="ARBA" id="ARBA00023125"/>
    </source>
</evidence>
<protein>
    <submittedName>
        <fullName evidence="5">HTH-type transcriptional activator Btr</fullName>
    </submittedName>
</protein>
<dbReference type="Gene3D" id="3.30.450.20">
    <property type="entry name" value="PAS domain"/>
    <property type="match status" value="1"/>
</dbReference>
<name>A0A6C2TY58_PONDE</name>
<dbReference type="CDD" id="cd00130">
    <property type="entry name" value="PAS"/>
    <property type="match status" value="1"/>
</dbReference>
<dbReference type="Gene3D" id="1.10.10.60">
    <property type="entry name" value="Homeodomain-like"/>
    <property type="match status" value="1"/>
</dbReference>
<dbReference type="SMART" id="SM00342">
    <property type="entry name" value="HTH_ARAC"/>
    <property type="match status" value="1"/>
</dbReference>
<dbReference type="InterPro" id="IPR018062">
    <property type="entry name" value="HTH_AraC-typ_CS"/>
</dbReference>